<dbReference type="EMBL" id="JYDJ01000034">
    <property type="protein sequence ID" value="KRX48088.1"/>
    <property type="molecule type" value="Genomic_DNA"/>
</dbReference>
<dbReference type="AlphaFoldDB" id="A0A0V0U9U5"/>
<protein>
    <submittedName>
        <fullName evidence="1">Uncharacterized protein</fullName>
    </submittedName>
</protein>
<proteinExistence type="predicted"/>
<dbReference type="OrthoDB" id="10435858at2759"/>
<dbReference type="Proteomes" id="UP000055048">
    <property type="component" value="Unassembled WGS sequence"/>
</dbReference>
<gene>
    <name evidence="1" type="ORF">T05_4863</name>
</gene>
<comment type="caution">
    <text evidence="1">The sequence shown here is derived from an EMBL/GenBank/DDBJ whole genome shotgun (WGS) entry which is preliminary data.</text>
</comment>
<organism evidence="1 2">
    <name type="scientific">Trichinella murrelli</name>
    <dbReference type="NCBI Taxonomy" id="144512"/>
    <lineage>
        <taxon>Eukaryota</taxon>
        <taxon>Metazoa</taxon>
        <taxon>Ecdysozoa</taxon>
        <taxon>Nematoda</taxon>
        <taxon>Enoplea</taxon>
        <taxon>Dorylaimia</taxon>
        <taxon>Trichinellida</taxon>
        <taxon>Trichinellidae</taxon>
        <taxon>Trichinella</taxon>
    </lineage>
</organism>
<sequence>MMRPNETVFPCQQATQTTTLYYHQLYMEYRGKERDRDKHSSFKFKSGVLLLLLRKAHTFIDGRKVIIALDRRVMIVIDSELAQRKSNKLTHRLPAKTVRDASMLFLAFYWLHVQAPFEATLLLDKIEPNDNVD</sequence>
<keyword evidence="2" id="KW-1185">Reference proteome</keyword>
<name>A0A0V0U9U5_9BILA</name>
<accession>A0A0V0U9U5</accession>
<reference evidence="1 2" key="1">
    <citation type="submission" date="2015-01" db="EMBL/GenBank/DDBJ databases">
        <title>Evolution of Trichinella species and genotypes.</title>
        <authorList>
            <person name="Korhonen P.K."/>
            <person name="Edoardo P."/>
            <person name="Giuseppe L.R."/>
            <person name="Gasser R.B."/>
        </authorList>
    </citation>
    <scope>NUCLEOTIDE SEQUENCE [LARGE SCALE GENOMIC DNA]</scope>
    <source>
        <strain evidence="1">ISS417</strain>
    </source>
</reference>
<evidence type="ECO:0000313" key="1">
    <source>
        <dbReference type="EMBL" id="KRX48088.1"/>
    </source>
</evidence>
<evidence type="ECO:0000313" key="2">
    <source>
        <dbReference type="Proteomes" id="UP000055048"/>
    </source>
</evidence>